<protein>
    <submittedName>
        <fullName evidence="3">Phosphotransferase family protein</fullName>
    </submittedName>
</protein>
<dbReference type="CDD" id="cd05154">
    <property type="entry name" value="ACAD10_11_N-like"/>
    <property type="match status" value="1"/>
</dbReference>
<dbReference type="GO" id="GO:0016740">
    <property type="term" value="F:transferase activity"/>
    <property type="evidence" value="ECO:0007669"/>
    <property type="project" value="UniProtKB-KW"/>
</dbReference>
<evidence type="ECO:0000313" key="3">
    <source>
        <dbReference type="EMBL" id="NKY02963.1"/>
    </source>
</evidence>
<proteinExistence type="predicted"/>
<dbReference type="SUPFAM" id="SSF56112">
    <property type="entry name" value="Protein kinase-like (PK-like)"/>
    <property type="match status" value="1"/>
</dbReference>
<evidence type="ECO:0000259" key="2">
    <source>
        <dbReference type="Pfam" id="PF01636"/>
    </source>
</evidence>
<organism evidence="3 4">
    <name type="scientific">Gordonia polyisoprenivorans</name>
    <dbReference type="NCBI Taxonomy" id="84595"/>
    <lineage>
        <taxon>Bacteria</taxon>
        <taxon>Bacillati</taxon>
        <taxon>Actinomycetota</taxon>
        <taxon>Actinomycetes</taxon>
        <taxon>Mycobacteriales</taxon>
        <taxon>Gordoniaceae</taxon>
        <taxon>Gordonia</taxon>
    </lineage>
</organism>
<name>A0A846WQE9_9ACTN</name>
<dbReference type="InterPro" id="IPR002575">
    <property type="entry name" value="Aminoglycoside_PTrfase"/>
</dbReference>
<dbReference type="Pfam" id="PF01636">
    <property type="entry name" value="APH"/>
    <property type="match status" value="1"/>
</dbReference>
<reference evidence="3 4" key="1">
    <citation type="submission" date="2020-04" db="EMBL/GenBank/DDBJ databases">
        <title>MicrobeNet Type strains.</title>
        <authorList>
            <person name="Nicholson A.C."/>
        </authorList>
    </citation>
    <scope>NUCLEOTIDE SEQUENCE [LARGE SCALE GENOMIC DNA]</scope>
    <source>
        <strain evidence="3 4">ATCC BAA-14</strain>
    </source>
</reference>
<dbReference type="Proteomes" id="UP000563898">
    <property type="component" value="Unassembled WGS sequence"/>
</dbReference>
<feature type="region of interest" description="Disordered" evidence="1">
    <location>
        <begin position="1"/>
        <end position="28"/>
    </location>
</feature>
<accession>A0A846WQE9</accession>
<evidence type="ECO:0000256" key="1">
    <source>
        <dbReference type="SAM" id="MobiDB-lite"/>
    </source>
</evidence>
<dbReference type="EMBL" id="JAAXPC010000008">
    <property type="protein sequence ID" value="NKY02963.1"/>
    <property type="molecule type" value="Genomic_DNA"/>
</dbReference>
<feature type="domain" description="Aminoglycoside phosphotransferase" evidence="2">
    <location>
        <begin position="85"/>
        <end position="294"/>
    </location>
</feature>
<evidence type="ECO:0000313" key="4">
    <source>
        <dbReference type="Proteomes" id="UP000563898"/>
    </source>
</evidence>
<dbReference type="InterPro" id="IPR041726">
    <property type="entry name" value="ACAD10_11_N"/>
</dbReference>
<dbReference type="Gene3D" id="3.90.1200.10">
    <property type="match status" value="1"/>
</dbReference>
<keyword evidence="3" id="KW-0808">Transferase</keyword>
<dbReference type="InterPro" id="IPR051678">
    <property type="entry name" value="AGP_Transferase"/>
</dbReference>
<feature type="compositionally biased region" description="Basic and acidic residues" evidence="1">
    <location>
        <begin position="17"/>
        <end position="28"/>
    </location>
</feature>
<dbReference type="Gene3D" id="3.30.200.20">
    <property type="entry name" value="Phosphorylase Kinase, domain 1"/>
    <property type="match status" value="1"/>
</dbReference>
<comment type="caution">
    <text evidence="3">The sequence shown here is derived from an EMBL/GenBank/DDBJ whole genome shotgun (WGS) entry which is preliminary data.</text>
</comment>
<sequence length="389" mass="43813">MSDTAPPHSGHTPTVDTHVDPLQRSARDTSEVPLILANWIGSRGDSPRGTPQLHIDAGVDANGMSSETIMVDAHWPDGGSPTDERWVMRMAPRPEDIPVFDTYRLDHQYETMRLAAESTGLPIPRMRWLEPTGALLGSPFFLMDRIDGLVPPDVMPYTFGDNWLFDAPVEHQRALQDSTVELVARLHSIPEASTRFGFLREGQPAADSDLRSRLTWLAQWYESSTTIGRSPLVDRALPWLEDHFPDNVAASDSVLIWGDARIGNVIYQDFTPAAILDWEMATLGPRELDVSWMIFAHQVFQELCGLAALPGMPHFLRENDVRDTYRELTGVELGDLRWFSVFAGVIWCCVFMRAGARRVHFGEITRPADVDAELFYHRTLLERLLEEGP</sequence>
<dbReference type="InterPro" id="IPR011009">
    <property type="entry name" value="Kinase-like_dom_sf"/>
</dbReference>
<dbReference type="PANTHER" id="PTHR21310">
    <property type="entry name" value="AMINOGLYCOSIDE PHOSPHOTRANSFERASE-RELATED-RELATED"/>
    <property type="match status" value="1"/>
</dbReference>
<gene>
    <name evidence="3" type="ORF">HGA05_15440</name>
</gene>
<dbReference type="RefSeq" id="WP_006371747.1">
    <property type="nucleotide sequence ID" value="NZ_JAAXPC010000008.1"/>
</dbReference>
<dbReference type="AlphaFoldDB" id="A0A846WQE9"/>
<dbReference type="PANTHER" id="PTHR21310:SF40">
    <property type="entry name" value="AMINOGLYCOSIDE PHOSPHOTRANSFERASE DOMAIN-CONTAINING PROTEIN-RELATED"/>
    <property type="match status" value="1"/>
</dbReference>